<dbReference type="Proteomes" id="UP001408789">
    <property type="component" value="Unassembled WGS sequence"/>
</dbReference>
<dbReference type="Pfam" id="PF04844">
    <property type="entry name" value="Ovate"/>
    <property type="match status" value="1"/>
</dbReference>
<protein>
    <recommendedName>
        <fullName evidence="6">Transcription repressor</fullName>
    </recommendedName>
    <alternativeName>
        <fullName evidence="6">Ovate family protein</fullName>
    </alternativeName>
</protein>
<proteinExistence type="predicted"/>
<evidence type="ECO:0000259" key="7">
    <source>
        <dbReference type="PROSITE" id="PS51754"/>
    </source>
</evidence>
<organism evidence="8 9">
    <name type="scientific">Deinandra increscens subsp. villosa</name>
    <dbReference type="NCBI Taxonomy" id="3103831"/>
    <lineage>
        <taxon>Eukaryota</taxon>
        <taxon>Viridiplantae</taxon>
        <taxon>Streptophyta</taxon>
        <taxon>Embryophyta</taxon>
        <taxon>Tracheophyta</taxon>
        <taxon>Spermatophyta</taxon>
        <taxon>Magnoliopsida</taxon>
        <taxon>eudicotyledons</taxon>
        <taxon>Gunneridae</taxon>
        <taxon>Pentapetalae</taxon>
        <taxon>asterids</taxon>
        <taxon>campanulids</taxon>
        <taxon>Asterales</taxon>
        <taxon>Asteraceae</taxon>
        <taxon>Asteroideae</taxon>
        <taxon>Heliantheae alliance</taxon>
        <taxon>Madieae</taxon>
        <taxon>Madiinae</taxon>
        <taxon>Deinandra</taxon>
    </lineage>
</organism>
<dbReference type="GO" id="GO:0005634">
    <property type="term" value="C:nucleus"/>
    <property type="evidence" value="ECO:0007669"/>
    <property type="project" value="UniProtKB-SubCell"/>
</dbReference>
<comment type="function">
    <text evidence="6">Transcriptional repressor that regulates multiple aspects of plant growth and development.</text>
</comment>
<keyword evidence="3 6" id="KW-0805">Transcription regulation</keyword>
<comment type="subcellular location">
    <subcellularLocation>
        <location evidence="1 6">Nucleus</location>
    </subcellularLocation>
</comment>
<dbReference type="EMBL" id="JBCNJP010000019">
    <property type="protein sequence ID" value="KAK9062431.1"/>
    <property type="molecule type" value="Genomic_DNA"/>
</dbReference>
<dbReference type="PROSITE" id="PS51257">
    <property type="entry name" value="PROKAR_LIPOPROTEIN"/>
    <property type="match status" value="1"/>
</dbReference>
<feature type="domain" description="OVATE" evidence="7">
    <location>
        <begin position="84"/>
        <end position="143"/>
    </location>
</feature>
<name>A0AAP0GUR1_9ASTR</name>
<dbReference type="AlphaFoldDB" id="A0AAP0GUR1"/>
<evidence type="ECO:0000313" key="8">
    <source>
        <dbReference type="EMBL" id="KAK9062431.1"/>
    </source>
</evidence>
<keyword evidence="9" id="KW-1185">Reference proteome</keyword>
<reference evidence="8 9" key="1">
    <citation type="submission" date="2024-04" db="EMBL/GenBank/DDBJ databases">
        <title>The reference genome of an endangered Asteraceae, Deinandra increscens subsp. villosa, native to the Central Coast of California.</title>
        <authorList>
            <person name="Guilliams M."/>
            <person name="Hasenstab-Lehman K."/>
            <person name="Meyer R."/>
            <person name="Mcevoy S."/>
        </authorList>
    </citation>
    <scope>NUCLEOTIDE SEQUENCE [LARGE SCALE GENOMIC DNA]</scope>
    <source>
        <tissue evidence="8">Leaf</tissue>
    </source>
</reference>
<gene>
    <name evidence="8" type="ORF">SSX86_019617</name>
</gene>
<keyword evidence="4 6" id="KW-0804">Transcription</keyword>
<evidence type="ECO:0000256" key="6">
    <source>
        <dbReference type="RuleBase" id="RU367028"/>
    </source>
</evidence>
<dbReference type="PANTHER" id="PTHR33057">
    <property type="entry name" value="TRANSCRIPTION REPRESSOR OFP7-RELATED"/>
    <property type="match status" value="1"/>
</dbReference>
<accession>A0AAP0GUR1</accession>
<evidence type="ECO:0000256" key="5">
    <source>
        <dbReference type="ARBA" id="ARBA00023242"/>
    </source>
</evidence>
<evidence type="ECO:0000256" key="4">
    <source>
        <dbReference type="ARBA" id="ARBA00023163"/>
    </source>
</evidence>
<keyword evidence="2 6" id="KW-0678">Repressor</keyword>
<evidence type="ECO:0000256" key="3">
    <source>
        <dbReference type="ARBA" id="ARBA00023015"/>
    </source>
</evidence>
<dbReference type="InterPro" id="IPR038933">
    <property type="entry name" value="Ovate"/>
</dbReference>
<evidence type="ECO:0000256" key="2">
    <source>
        <dbReference type="ARBA" id="ARBA00022491"/>
    </source>
</evidence>
<dbReference type="PROSITE" id="PS51754">
    <property type="entry name" value="OVATE"/>
    <property type="match status" value="1"/>
</dbReference>
<evidence type="ECO:0000256" key="1">
    <source>
        <dbReference type="ARBA" id="ARBA00004123"/>
    </source>
</evidence>
<dbReference type="NCBIfam" id="TIGR01568">
    <property type="entry name" value="A_thal_3678"/>
    <property type="match status" value="1"/>
</dbReference>
<dbReference type="InterPro" id="IPR006458">
    <property type="entry name" value="Ovate_C"/>
</dbReference>
<dbReference type="PANTHER" id="PTHR33057:SF70">
    <property type="entry name" value="TRANSCRIPTION REPRESSOR-RELATED"/>
    <property type="match status" value="1"/>
</dbReference>
<sequence>MPTLKNKLTTAVTVTTVGCGSSCRRINLSKIFHPKPKRNNRFYHFPTSTSRTFSPKKNSVAKTPVTSSGAVQGFGWLGGNGLAVEKDSSDPYVDFRDSMVQMIMEREIYGKDDLQELLNCFLQLNSPYYHAIILGAFTEIWINLSN</sequence>
<evidence type="ECO:0000313" key="9">
    <source>
        <dbReference type="Proteomes" id="UP001408789"/>
    </source>
</evidence>
<comment type="caution">
    <text evidence="8">The sequence shown here is derived from an EMBL/GenBank/DDBJ whole genome shotgun (WGS) entry which is preliminary data.</text>
</comment>
<keyword evidence="5 6" id="KW-0539">Nucleus</keyword>
<dbReference type="GO" id="GO:0045892">
    <property type="term" value="P:negative regulation of DNA-templated transcription"/>
    <property type="evidence" value="ECO:0007669"/>
    <property type="project" value="UniProtKB-UniRule"/>
</dbReference>